<dbReference type="Pfam" id="PF00931">
    <property type="entry name" value="NB-ARC"/>
    <property type="match status" value="1"/>
</dbReference>
<evidence type="ECO:0000313" key="13">
    <source>
        <dbReference type="Proteomes" id="UP000233837"/>
    </source>
</evidence>
<evidence type="ECO:0000256" key="4">
    <source>
        <dbReference type="ARBA" id="ARBA00022741"/>
    </source>
</evidence>
<proteinExistence type="inferred from homology"/>
<evidence type="ECO:0000256" key="1">
    <source>
        <dbReference type="ARBA" id="ARBA00008894"/>
    </source>
</evidence>
<keyword evidence="13" id="KW-1185">Reference proteome</keyword>
<evidence type="ECO:0000256" key="7">
    <source>
        <dbReference type="SAM" id="MobiDB-lite"/>
    </source>
</evidence>
<evidence type="ECO:0000256" key="5">
    <source>
        <dbReference type="ARBA" id="ARBA00022821"/>
    </source>
</evidence>
<evidence type="ECO:0000313" key="12">
    <source>
        <dbReference type="EMBL" id="PKU78935.1"/>
    </source>
</evidence>
<organism evidence="12 13">
    <name type="scientific">Dendrobium catenatum</name>
    <dbReference type="NCBI Taxonomy" id="906689"/>
    <lineage>
        <taxon>Eukaryota</taxon>
        <taxon>Viridiplantae</taxon>
        <taxon>Streptophyta</taxon>
        <taxon>Embryophyta</taxon>
        <taxon>Tracheophyta</taxon>
        <taxon>Spermatophyta</taxon>
        <taxon>Magnoliopsida</taxon>
        <taxon>Liliopsida</taxon>
        <taxon>Asparagales</taxon>
        <taxon>Orchidaceae</taxon>
        <taxon>Epidendroideae</taxon>
        <taxon>Malaxideae</taxon>
        <taxon>Dendrobiinae</taxon>
        <taxon>Dendrobium</taxon>
    </lineage>
</organism>
<keyword evidence="5" id="KW-0611">Plant defense</keyword>
<keyword evidence="2" id="KW-0433">Leucine-rich repeat</keyword>
<dbReference type="GO" id="GO:0051707">
    <property type="term" value="P:response to other organism"/>
    <property type="evidence" value="ECO:0007669"/>
    <property type="project" value="UniProtKB-ARBA"/>
</dbReference>
<feature type="domain" description="R13L1/DRL21-like LRR repeat region" evidence="11">
    <location>
        <begin position="704"/>
        <end position="829"/>
    </location>
</feature>
<accession>A0A2I0WTE8</accession>
<dbReference type="Gene3D" id="1.20.5.4130">
    <property type="match status" value="1"/>
</dbReference>
<keyword evidence="4" id="KW-0547">Nucleotide-binding</keyword>
<dbReference type="InterPro" id="IPR056789">
    <property type="entry name" value="LRR_R13L1-DRL21"/>
</dbReference>
<dbReference type="Gene3D" id="1.10.8.430">
    <property type="entry name" value="Helical domain of apoptotic protease-activating factors"/>
    <property type="match status" value="1"/>
</dbReference>
<dbReference type="InterPro" id="IPR042197">
    <property type="entry name" value="Apaf_helical"/>
</dbReference>
<dbReference type="PANTHER" id="PTHR36766">
    <property type="entry name" value="PLANT BROAD-SPECTRUM MILDEW RESISTANCE PROTEIN RPW8"/>
    <property type="match status" value="1"/>
</dbReference>
<dbReference type="GO" id="GO:0043531">
    <property type="term" value="F:ADP binding"/>
    <property type="evidence" value="ECO:0007669"/>
    <property type="project" value="InterPro"/>
</dbReference>
<evidence type="ECO:0000259" key="8">
    <source>
        <dbReference type="Pfam" id="PF00931"/>
    </source>
</evidence>
<dbReference type="Gene3D" id="3.80.10.10">
    <property type="entry name" value="Ribonuclease Inhibitor"/>
    <property type="match status" value="1"/>
</dbReference>
<dbReference type="GO" id="GO:0005524">
    <property type="term" value="F:ATP binding"/>
    <property type="evidence" value="ECO:0007669"/>
    <property type="project" value="UniProtKB-KW"/>
</dbReference>
<feature type="domain" description="Disease resistance protein winged helix" evidence="10">
    <location>
        <begin position="452"/>
        <end position="513"/>
    </location>
</feature>
<dbReference type="SUPFAM" id="SSF52058">
    <property type="entry name" value="L domain-like"/>
    <property type="match status" value="1"/>
</dbReference>
<dbReference type="GO" id="GO:0006952">
    <property type="term" value="P:defense response"/>
    <property type="evidence" value="ECO:0007669"/>
    <property type="project" value="UniProtKB-KW"/>
</dbReference>
<dbReference type="InterPro" id="IPR002182">
    <property type="entry name" value="NB-ARC"/>
</dbReference>
<gene>
    <name evidence="12" type="primary">RGA3</name>
    <name evidence="12" type="ORF">MA16_Dca000279</name>
</gene>
<keyword evidence="3" id="KW-0677">Repeat</keyword>
<comment type="similarity">
    <text evidence="1">Belongs to the disease resistance NB-LRR family.</text>
</comment>
<dbReference type="InterPro" id="IPR027417">
    <property type="entry name" value="P-loop_NTPase"/>
</dbReference>
<feature type="domain" description="Disease resistance N-terminal" evidence="9">
    <location>
        <begin position="13"/>
        <end position="91"/>
    </location>
</feature>
<evidence type="ECO:0000256" key="2">
    <source>
        <dbReference type="ARBA" id="ARBA00022614"/>
    </source>
</evidence>
<evidence type="ECO:0000256" key="3">
    <source>
        <dbReference type="ARBA" id="ARBA00022737"/>
    </source>
</evidence>
<dbReference type="InterPro" id="IPR036388">
    <property type="entry name" value="WH-like_DNA-bd_sf"/>
</dbReference>
<dbReference type="Proteomes" id="UP000233837">
    <property type="component" value="Unassembled WGS sequence"/>
</dbReference>
<dbReference type="Gene3D" id="1.10.10.10">
    <property type="entry name" value="Winged helix-like DNA-binding domain superfamily/Winged helix DNA-binding domain"/>
    <property type="match status" value="1"/>
</dbReference>
<dbReference type="Gene3D" id="3.40.50.300">
    <property type="entry name" value="P-loop containing nucleotide triphosphate hydrolases"/>
    <property type="match status" value="1"/>
</dbReference>
<dbReference type="Pfam" id="PF18052">
    <property type="entry name" value="Rx_N"/>
    <property type="match status" value="1"/>
</dbReference>
<sequence length="941" mass="109465">MADLIVVPMMYRIIGNCSDYLEEQVGWQTGMKKELERLRENHPKIQAVVYAANRAQISDHNPDLKKWICQLRDAIDEADDVLDQLKYMNQEYIHKETKKRKFLPSFLFEIPRKIFKIGERALKIDPNLKRLEEAVQKLDRVSADVTTFLHLLDRAKQEQKDQEFDFYKTRETGYLPKNGLIGRRREKEFVMEWLRNPSNEHRGTDLYRNISLLSIVGHGGMGKTTLLQHVYKDEITKEFDLKMWVCVSNNFDVKKVIADMLECLKNERPRLETLVSLQRRVEEEVMSKKFLLVLDDIWEEDEEEDKSKWEDVLAPLASGGFGSKIMVTTRTDSVALMFAMVIEEEEIVKLEGLEEDECLQLLNSHAFAGVKSPPEHHKKLRVIAAERVKKLLGSPLATKVIGGVLKDNLDERHWRTVLESNLFGQNSINAILRRSYIVLPNHLQNCFAFCCMFPRDHKFHKDDLVRMWIALGFIQPSQGMTMEDIGGSYFDVLIKKTLFDKVGDDYEMHNLIHVSASNFFALECSKLVDDEESSLKISETIRHLSVQNCPDILRKIEKFKHLHSLFLFYEDYNKDLCKALIQIFKASRCLRLLYICTKELQMIPEEIRYLKHLRYLKIQSVDAPRLPRSLSNLYHLQYIIYDGPGRLCQFKGDDFLPSDIHNLSNLHYMKLPENYIASICGIGKLKLLQELNTFDVRDMSGYTIGELENMNDLCKLEINCLENVKDTEVACSAKLCVKKRLTDLTLCWSNTNSRNIDLDENVLDNLQPPKCLRNLSIKRYMSARSARWMNNVNPILNLEKIELTDCMEWEILPPFGQLPYLKSLILDNMPKVKWLQSKFNGNNTYRAFPLLEELYIGGLETLEDWFDAGVAAEDECLFPCLIQLSIYDAPMLRELPKLPPSLKCLEIWGRCHPELKERYREDGGSDRHNIAHIPQIDIRPP</sequence>
<dbReference type="InterPro" id="IPR058922">
    <property type="entry name" value="WHD_DRP"/>
</dbReference>
<dbReference type="Pfam" id="PF23559">
    <property type="entry name" value="WHD_DRP"/>
    <property type="match status" value="1"/>
</dbReference>
<name>A0A2I0WTE8_9ASPA</name>
<reference evidence="12 13" key="1">
    <citation type="journal article" date="2016" name="Sci. Rep.">
        <title>The Dendrobium catenatum Lindl. genome sequence provides insights into polysaccharide synthase, floral development and adaptive evolution.</title>
        <authorList>
            <person name="Zhang G.Q."/>
            <person name="Xu Q."/>
            <person name="Bian C."/>
            <person name="Tsai W.C."/>
            <person name="Yeh C.M."/>
            <person name="Liu K.W."/>
            <person name="Yoshida K."/>
            <person name="Zhang L.S."/>
            <person name="Chang S.B."/>
            <person name="Chen F."/>
            <person name="Shi Y."/>
            <person name="Su Y.Y."/>
            <person name="Zhang Y.Q."/>
            <person name="Chen L.J."/>
            <person name="Yin Y."/>
            <person name="Lin M."/>
            <person name="Huang H."/>
            <person name="Deng H."/>
            <person name="Wang Z.W."/>
            <person name="Zhu S.L."/>
            <person name="Zhao X."/>
            <person name="Deng C."/>
            <person name="Niu S.C."/>
            <person name="Huang J."/>
            <person name="Wang M."/>
            <person name="Liu G.H."/>
            <person name="Yang H.J."/>
            <person name="Xiao X.J."/>
            <person name="Hsiao Y.Y."/>
            <person name="Wu W.L."/>
            <person name="Chen Y.Y."/>
            <person name="Mitsuda N."/>
            <person name="Ohme-Takagi M."/>
            <person name="Luo Y.B."/>
            <person name="Van de Peer Y."/>
            <person name="Liu Z.J."/>
        </authorList>
    </citation>
    <scope>NUCLEOTIDE SEQUENCE [LARGE SCALE GENOMIC DNA]</scope>
    <source>
        <tissue evidence="12">The whole plant</tissue>
    </source>
</reference>
<feature type="domain" description="NB-ARC" evidence="8">
    <location>
        <begin position="209"/>
        <end position="368"/>
    </location>
</feature>
<feature type="compositionally biased region" description="Basic and acidic residues" evidence="7">
    <location>
        <begin position="920"/>
        <end position="929"/>
    </location>
</feature>
<evidence type="ECO:0000259" key="10">
    <source>
        <dbReference type="Pfam" id="PF23559"/>
    </source>
</evidence>
<evidence type="ECO:0000259" key="9">
    <source>
        <dbReference type="Pfam" id="PF18052"/>
    </source>
</evidence>
<evidence type="ECO:0000256" key="6">
    <source>
        <dbReference type="ARBA" id="ARBA00022840"/>
    </source>
</evidence>
<protein>
    <submittedName>
        <fullName evidence="12">Disease resistance protein RGA3</fullName>
    </submittedName>
</protein>
<dbReference type="Pfam" id="PF25019">
    <property type="entry name" value="LRR_R13L1-DRL21"/>
    <property type="match status" value="1"/>
</dbReference>
<dbReference type="InterPro" id="IPR032675">
    <property type="entry name" value="LRR_dom_sf"/>
</dbReference>
<keyword evidence="6" id="KW-0067">ATP-binding</keyword>
<dbReference type="OrthoDB" id="1896560at2759"/>
<dbReference type="SUPFAM" id="SSF52540">
    <property type="entry name" value="P-loop containing nucleoside triphosphate hydrolases"/>
    <property type="match status" value="1"/>
</dbReference>
<dbReference type="InterPro" id="IPR041118">
    <property type="entry name" value="Rx_N"/>
</dbReference>
<dbReference type="AlphaFoldDB" id="A0A2I0WTE8"/>
<dbReference type="PANTHER" id="PTHR36766:SF70">
    <property type="entry name" value="DISEASE RESISTANCE PROTEIN RGA4"/>
    <property type="match status" value="1"/>
</dbReference>
<dbReference type="PRINTS" id="PR00364">
    <property type="entry name" value="DISEASERSIST"/>
</dbReference>
<feature type="region of interest" description="Disordered" evidence="7">
    <location>
        <begin position="920"/>
        <end position="941"/>
    </location>
</feature>
<evidence type="ECO:0000259" key="11">
    <source>
        <dbReference type="Pfam" id="PF25019"/>
    </source>
</evidence>
<reference evidence="12 13" key="2">
    <citation type="journal article" date="2017" name="Nature">
        <title>The Apostasia genome and the evolution of orchids.</title>
        <authorList>
            <person name="Zhang G.Q."/>
            <person name="Liu K.W."/>
            <person name="Li Z."/>
            <person name="Lohaus R."/>
            <person name="Hsiao Y.Y."/>
            <person name="Niu S.C."/>
            <person name="Wang J.Y."/>
            <person name="Lin Y.C."/>
            <person name="Xu Q."/>
            <person name="Chen L.J."/>
            <person name="Yoshida K."/>
            <person name="Fujiwara S."/>
            <person name="Wang Z.W."/>
            <person name="Zhang Y.Q."/>
            <person name="Mitsuda N."/>
            <person name="Wang M."/>
            <person name="Liu G.H."/>
            <person name="Pecoraro L."/>
            <person name="Huang H.X."/>
            <person name="Xiao X.J."/>
            <person name="Lin M."/>
            <person name="Wu X.Y."/>
            <person name="Wu W.L."/>
            <person name="Chen Y.Y."/>
            <person name="Chang S.B."/>
            <person name="Sakamoto S."/>
            <person name="Ohme-Takagi M."/>
            <person name="Yagi M."/>
            <person name="Zeng S.J."/>
            <person name="Shen C.Y."/>
            <person name="Yeh C.M."/>
            <person name="Luo Y.B."/>
            <person name="Tsai W.C."/>
            <person name="Van de Peer Y."/>
            <person name="Liu Z.J."/>
        </authorList>
    </citation>
    <scope>NUCLEOTIDE SEQUENCE [LARGE SCALE GENOMIC DNA]</scope>
    <source>
        <tissue evidence="12">The whole plant</tissue>
    </source>
</reference>
<dbReference type="EMBL" id="KZ502442">
    <property type="protein sequence ID" value="PKU78935.1"/>
    <property type="molecule type" value="Genomic_DNA"/>
</dbReference>